<keyword evidence="5 10" id="KW-1133">Transmembrane helix</keyword>
<proteinExistence type="predicted"/>
<evidence type="ECO:0000256" key="1">
    <source>
        <dbReference type="ARBA" id="ARBA00004167"/>
    </source>
</evidence>
<dbReference type="Pfam" id="PF10099">
    <property type="entry name" value="RskA_C"/>
    <property type="match status" value="1"/>
</dbReference>
<dbReference type="AlphaFoldDB" id="A0A7T2LLT4"/>
<evidence type="ECO:0000256" key="4">
    <source>
        <dbReference type="ARBA" id="ARBA00022692"/>
    </source>
</evidence>
<name>A0A7T2LLT4_9SPHN</name>
<protein>
    <recommendedName>
        <fullName evidence="8">Regulator of SigK</fullName>
    </recommendedName>
    <alternativeName>
        <fullName evidence="7">Sigma-K anti-sigma factor RskA</fullName>
    </alternativeName>
</protein>
<evidence type="ECO:0000256" key="7">
    <source>
        <dbReference type="ARBA" id="ARBA00029829"/>
    </source>
</evidence>
<feature type="domain" description="Anti-sigma K factor RskA C-terminal" evidence="11">
    <location>
        <begin position="101"/>
        <end position="231"/>
    </location>
</feature>
<dbReference type="GO" id="GO:0006417">
    <property type="term" value="P:regulation of translation"/>
    <property type="evidence" value="ECO:0007669"/>
    <property type="project" value="TreeGrafter"/>
</dbReference>
<evidence type="ECO:0000259" key="11">
    <source>
        <dbReference type="Pfam" id="PF10099"/>
    </source>
</evidence>
<dbReference type="RefSeq" id="WP_200970879.1">
    <property type="nucleotide sequence ID" value="NZ_CP065592.1"/>
</dbReference>
<dbReference type="InterPro" id="IPR018764">
    <property type="entry name" value="RskA_C"/>
</dbReference>
<evidence type="ECO:0000256" key="3">
    <source>
        <dbReference type="ARBA" id="ARBA00022475"/>
    </source>
</evidence>
<keyword evidence="4 10" id="KW-0812">Transmembrane</keyword>
<dbReference type="GO" id="GO:0005886">
    <property type="term" value="C:plasma membrane"/>
    <property type="evidence" value="ECO:0007669"/>
    <property type="project" value="UniProtKB-SubCell"/>
</dbReference>
<gene>
    <name evidence="12" type="ORF">IC614_08295</name>
</gene>
<keyword evidence="3" id="KW-1003">Cell membrane</keyword>
<dbReference type="EMBL" id="CP065592">
    <property type="protein sequence ID" value="QPQ54352.1"/>
    <property type="molecule type" value="Genomic_DNA"/>
</dbReference>
<organism evidence="12 13">
    <name type="scientific">Allosphingosinicella flava</name>
    <dbReference type="NCBI Taxonomy" id="2771430"/>
    <lineage>
        <taxon>Bacteria</taxon>
        <taxon>Pseudomonadati</taxon>
        <taxon>Pseudomonadota</taxon>
        <taxon>Alphaproteobacteria</taxon>
        <taxon>Sphingomonadales</taxon>
        <taxon>Sphingomonadaceae</taxon>
        <taxon>Allosphingosinicella</taxon>
    </lineage>
</organism>
<feature type="transmembrane region" description="Helical" evidence="10">
    <location>
        <begin position="96"/>
        <end position="117"/>
    </location>
</feature>
<accession>A0A7T2LLT4</accession>
<reference evidence="12 13" key="1">
    <citation type="submission" date="2020-11" db="EMBL/GenBank/DDBJ databases">
        <title>Genome seq and assembly of Sphingosinicella sp.</title>
        <authorList>
            <person name="Chhetri G."/>
        </authorList>
    </citation>
    <scope>NUCLEOTIDE SEQUENCE [LARGE SCALE GENOMIC DNA]</scope>
    <source>
        <strain evidence="12 13">UDD2</strain>
    </source>
</reference>
<dbReference type="PANTHER" id="PTHR37461">
    <property type="entry name" value="ANTI-SIGMA-K FACTOR RSKA"/>
    <property type="match status" value="1"/>
</dbReference>
<dbReference type="GO" id="GO:0016989">
    <property type="term" value="F:sigma factor antagonist activity"/>
    <property type="evidence" value="ECO:0007669"/>
    <property type="project" value="TreeGrafter"/>
</dbReference>
<evidence type="ECO:0000256" key="9">
    <source>
        <dbReference type="SAM" id="MobiDB-lite"/>
    </source>
</evidence>
<keyword evidence="13" id="KW-1185">Reference proteome</keyword>
<evidence type="ECO:0000256" key="10">
    <source>
        <dbReference type="SAM" id="Phobius"/>
    </source>
</evidence>
<evidence type="ECO:0000256" key="6">
    <source>
        <dbReference type="ARBA" id="ARBA00023136"/>
    </source>
</evidence>
<feature type="region of interest" description="Disordered" evidence="9">
    <location>
        <begin position="217"/>
        <end position="240"/>
    </location>
</feature>
<evidence type="ECO:0000256" key="2">
    <source>
        <dbReference type="ARBA" id="ARBA00004236"/>
    </source>
</evidence>
<dbReference type="KEGG" id="sflv:IC614_08295"/>
<dbReference type="Gene3D" id="1.10.10.1320">
    <property type="entry name" value="Anti-sigma factor, zinc-finger domain"/>
    <property type="match status" value="1"/>
</dbReference>
<keyword evidence="6 10" id="KW-0472">Membrane</keyword>
<dbReference type="InterPro" id="IPR051474">
    <property type="entry name" value="Anti-sigma-K/W_factor"/>
</dbReference>
<evidence type="ECO:0000256" key="5">
    <source>
        <dbReference type="ARBA" id="ARBA00022989"/>
    </source>
</evidence>
<evidence type="ECO:0000256" key="8">
    <source>
        <dbReference type="ARBA" id="ARBA00030803"/>
    </source>
</evidence>
<dbReference type="PANTHER" id="PTHR37461:SF1">
    <property type="entry name" value="ANTI-SIGMA-K FACTOR RSKA"/>
    <property type="match status" value="1"/>
</dbReference>
<dbReference type="InterPro" id="IPR041916">
    <property type="entry name" value="Anti_sigma_zinc_sf"/>
</dbReference>
<comment type="subcellular location">
    <subcellularLocation>
        <location evidence="2">Cell membrane</location>
    </subcellularLocation>
    <subcellularLocation>
        <location evidence="1">Membrane</location>
        <topology evidence="1">Single-pass membrane protein</topology>
    </subcellularLocation>
</comment>
<evidence type="ECO:0000313" key="12">
    <source>
        <dbReference type="EMBL" id="QPQ54352.1"/>
    </source>
</evidence>
<dbReference type="Proteomes" id="UP000594873">
    <property type="component" value="Chromosome"/>
</dbReference>
<sequence>MSLAPDQDRNLLAAEYALGVLDGADRARAEMLIASDAAFAALVAEWQETLSPLIDDIDAVEPPAGLLPRIEASLPPLRTESAVIHRFERRINRWKAYSAAVSAVAASLLIVLGTGLFQRDTAVQPPPNQPALVANVAAQDRSAAFIVSYDPDDGTLLVSPAVATPAPGHDHQLWLIPASGTPRSLGLIASTSPHRIRVPVPVKAGFRPDATIAISVEPVGGSPTGQPTGPVVASGKLVRV</sequence>
<evidence type="ECO:0000313" key="13">
    <source>
        <dbReference type="Proteomes" id="UP000594873"/>
    </source>
</evidence>